<keyword evidence="5" id="KW-1185">Reference proteome</keyword>
<dbReference type="PANTHER" id="PTHR16127:SF13">
    <property type="entry name" value="GH01188P"/>
    <property type="match status" value="1"/>
</dbReference>
<proteinExistence type="inferred from homology"/>
<reference evidence="5" key="1">
    <citation type="submission" date="2023-01" db="EMBL/GenBank/DDBJ databases">
        <title>Key to firefly adult light organ development and bioluminescence: homeobox transcription factors regulate luciferase expression and transportation to peroxisome.</title>
        <authorList>
            <person name="Fu X."/>
        </authorList>
    </citation>
    <scope>NUCLEOTIDE SEQUENCE [LARGE SCALE GENOMIC DNA]</scope>
</reference>
<comment type="caution">
    <text evidence="4">The sequence shown here is derived from an EMBL/GenBank/DDBJ whole genome shotgun (WGS) entry which is preliminary data.</text>
</comment>
<dbReference type="EMBL" id="JARPUR010000008">
    <property type="protein sequence ID" value="KAK4871587.1"/>
    <property type="molecule type" value="Genomic_DNA"/>
</dbReference>
<dbReference type="Pfam" id="PF09728">
    <property type="entry name" value="Taxilin"/>
    <property type="match status" value="1"/>
</dbReference>
<evidence type="ECO:0000256" key="2">
    <source>
        <dbReference type="SAM" id="Coils"/>
    </source>
</evidence>
<feature type="region of interest" description="Disordered" evidence="3">
    <location>
        <begin position="41"/>
        <end position="63"/>
    </location>
</feature>
<feature type="coiled-coil region" evidence="2">
    <location>
        <begin position="259"/>
        <end position="286"/>
    </location>
</feature>
<feature type="compositionally biased region" description="Basic and acidic residues" evidence="3">
    <location>
        <begin position="53"/>
        <end position="63"/>
    </location>
</feature>
<accession>A0AAN7NWP5</accession>
<feature type="coiled-coil region" evidence="2">
    <location>
        <begin position="103"/>
        <end position="169"/>
    </location>
</feature>
<dbReference type="Proteomes" id="UP001353858">
    <property type="component" value="Unassembled WGS sequence"/>
</dbReference>
<comment type="similarity">
    <text evidence="1">Belongs to the taxilin family.</text>
</comment>
<evidence type="ECO:0000313" key="4">
    <source>
        <dbReference type="EMBL" id="KAK4871587.1"/>
    </source>
</evidence>
<dbReference type="InterPro" id="IPR026183">
    <property type="entry name" value="Taxilin_fam"/>
</dbReference>
<evidence type="ECO:0000256" key="1">
    <source>
        <dbReference type="ARBA" id="ARBA00009550"/>
    </source>
</evidence>
<feature type="coiled-coil region" evidence="2">
    <location>
        <begin position="405"/>
        <end position="432"/>
    </location>
</feature>
<gene>
    <name evidence="4" type="ORF">RN001_015711</name>
</gene>
<evidence type="ECO:0000256" key="3">
    <source>
        <dbReference type="SAM" id="MobiDB-lite"/>
    </source>
</evidence>
<sequence>MGLHSQKNLTSSARRKNKKKFLKQISRSRFIRYINLTMDDVKKDDSNSGNKKRREDKVRRRDSRALDNVLKEVNTLPEPQRFEALQSKYANLYEEYRTSHSSLIVSEKRCATLQTEKNQLQTEQSKLVLARSRMESLCRELQRQNKLIKEESMAKIREEEERRKEVAAKFQLTLNDVMNMMQETTEKNIKLRDDNLDMAGKIESLCKQFEQRKEHQNKIEHQIELEKQLAQAQIDKTKLEFKAEQEIWSHERESLLGKFKKSEETCSQLQHTVKTLQENLEFYSGKYQEFKSSFTKSNQVFDDCKSEMGKMTKQIITLEKEVLMWKQRSQKNAQSVLELCANKQAQESKIDITEKKLEQLQKLCRQLQVDRSSYLKLLKANGIVPTSETNLDEQIIPQTNPEQQLTKKEKHLEQLKDNLKVLQNQLNSIQQITAEETIENLSESTDSSNENLNNAVTDSVSNHADAIQEDNLIESTTALSLENVS</sequence>
<dbReference type="PANTHER" id="PTHR16127">
    <property type="entry name" value="TAXILIN"/>
    <property type="match status" value="1"/>
</dbReference>
<evidence type="ECO:0000313" key="5">
    <source>
        <dbReference type="Proteomes" id="UP001353858"/>
    </source>
</evidence>
<organism evidence="4 5">
    <name type="scientific">Aquatica leii</name>
    <dbReference type="NCBI Taxonomy" id="1421715"/>
    <lineage>
        <taxon>Eukaryota</taxon>
        <taxon>Metazoa</taxon>
        <taxon>Ecdysozoa</taxon>
        <taxon>Arthropoda</taxon>
        <taxon>Hexapoda</taxon>
        <taxon>Insecta</taxon>
        <taxon>Pterygota</taxon>
        <taxon>Neoptera</taxon>
        <taxon>Endopterygota</taxon>
        <taxon>Coleoptera</taxon>
        <taxon>Polyphaga</taxon>
        <taxon>Elateriformia</taxon>
        <taxon>Elateroidea</taxon>
        <taxon>Lampyridae</taxon>
        <taxon>Luciolinae</taxon>
        <taxon>Aquatica</taxon>
    </lineage>
</organism>
<dbReference type="AlphaFoldDB" id="A0AAN7NWP5"/>
<dbReference type="GO" id="GO:0019905">
    <property type="term" value="F:syntaxin binding"/>
    <property type="evidence" value="ECO:0007669"/>
    <property type="project" value="InterPro"/>
</dbReference>
<keyword evidence="2" id="KW-0175">Coiled coil</keyword>
<protein>
    <submittedName>
        <fullName evidence="4">Uncharacterized protein</fullName>
    </submittedName>
</protein>
<feature type="coiled-coil region" evidence="2">
    <location>
        <begin position="343"/>
        <end position="370"/>
    </location>
</feature>
<name>A0AAN7NWP5_9COLE</name>